<dbReference type="EMBL" id="BLLF01000998">
    <property type="protein sequence ID" value="GFH16443.1"/>
    <property type="molecule type" value="Genomic_DNA"/>
</dbReference>
<keyword evidence="2" id="KW-1185">Reference proteome</keyword>
<dbReference type="AlphaFoldDB" id="A0A699Z1N2"/>
<protein>
    <submittedName>
        <fullName evidence="1">Uncharacterized protein</fullName>
    </submittedName>
</protein>
<evidence type="ECO:0000313" key="2">
    <source>
        <dbReference type="Proteomes" id="UP000485058"/>
    </source>
</evidence>
<evidence type="ECO:0000313" key="1">
    <source>
        <dbReference type="EMBL" id="GFH16443.1"/>
    </source>
</evidence>
<accession>A0A699Z1N2</accession>
<dbReference type="Proteomes" id="UP000485058">
    <property type="component" value="Unassembled WGS sequence"/>
</dbReference>
<comment type="caution">
    <text evidence="1">The sequence shown here is derived from an EMBL/GenBank/DDBJ whole genome shotgun (WGS) entry which is preliminary data.</text>
</comment>
<proteinExistence type="predicted"/>
<name>A0A699Z1N2_HAELA</name>
<sequence length="94" mass="10403">MVMKDILAAVLLGWPVGNLQDAQHAGVKHHPYSSILAWLRLTLSAIATWMAHSPGQPLPAWSLAVDILPVAYHHHYKRPLLRHVLKNGSRCGCV</sequence>
<organism evidence="1 2">
    <name type="scientific">Haematococcus lacustris</name>
    <name type="common">Green alga</name>
    <name type="synonym">Haematococcus pluvialis</name>
    <dbReference type="NCBI Taxonomy" id="44745"/>
    <lineage>
        <taxon>Eukaryota</taxon>
        <taxon>Viridiplantae</taxon>
        <taxon>Chlorophyta</taxon>
        <taxon>core chlorophytes</taxon>
        <taxon>Chlorophyceae</taxon>
        <taxon>CS clade</taxon>
        <taxon>Chlamydomonadales</taxon>
        <taxon>Haematococcaceae</taxon>
        <taxon>Haematococcus</taxon>
    </lineage>
</organism>
<gene>
    <name evidence="1" type="ORF">HaLaN_12865</name>
</gene>
<reference evidence="1 2" key="1">
    <citation type="submission" date="2020-02" db="EMBL/GenBank/DDBJ databases">
        <title>Draft genome sequence of Haematococcus lacustris strain NIES-144.</title>
        <authorList>
            <person name="Morimoto D."/>
            <person name="Nakagawa S."/>
            <person name="Yoshida T."/>
            <person name="Sawayama S."/>
        </authorList>
    </citation>
    <scope>NUCLEOTIDE SEQUENCE [LARGE SCALE GENOMIC DNA]</scope>
    <source>
        <strain evidence="1 2">NIES-144</strain>
    </source>
</reference>